<dbReference type="GO" id="GO:0004748">
    <property type="term" value="F:ribonucleoside-diphosphate reductase activity, thioredoxin disulfide as acceptor"/>
    <property type="evidence" value="ECO:0007669"/>
    <property type="project" value="UniProtKB-EC"/>
</dbReference>
<dbReference type="GO" id="GO:0009263">
    <property type="term" value="P:deoxyribonucleotide biosynthetic process"/>
    <property type="evidence" value="ECO:0007669"/>
    <property type="project" value="InterPro"/>
</dbReference>
<dbReference type="Proteomes" id="UP001383192">
    <property type="component" value="Unassembled WGS sequence"/>
</dbReference>
<protein>
    <submittedName>
        <fullName evidence="2">Ribonucleotide-diphosphate reductase (RNR), small subunit</fullName>
        <ecNumber evidence="2">1.17.4.1</ecNumber>
    </submittedName>
</protein>
<dbReference type="EC" id="1.17.4.1" evidence="2"/>
<evidence type="ECO:0000313" key="2">
    <source>
        <dbReference type="EMBL" id="KAK7038965.1"/>
    </source>
</evidence>
<evidence type="ECO:0000256" key="1">
    <source>
        <dbReference type="ARBA" id="ARBA00009303"/>
    </source>
</evidence>
<reference evidence="2 3" key="1">
    <citation type="submission" date="2024-01" db="EMBL/GenBank/DDBJ databases">
        <title>A draft genome for a cacao thread blight-causing isolate of Paramarasmius palmivorus.</title>
        <authorList>
            <person name="Baruah I.K."/>
            <person name="Bukari Y."/>
            <person name="Amoako-Attah I."/>
            <person name="Meinhardt L.W."/>
            <person name="Bailey B.A."/>
            <person name="Cohen S.P."/>
        </authorList>
    </citation>
    <scope>NUCLEOTIDE SEQUENCE [LARGE SCALE GENOMIC DNA]</scope>
    <source>
        <strain evidence="2 3">GH-12</strain>
    </source>
</reference>
<proteinExistence type="inferred from homology"/>
<name>A0AAW0CH33_9AGAR</name>
<organism evidence="2 3">
    <name type="scientific">Paramarasmius palmivorus</name>
    <dbReference type="NCBI Taxonomy" id="297713"/>
    <lineage>
        <taxon>Eukaryota</taxon>
        <taxon>Fungi</taxon>
        <taxon>Dikarya</taxon>
        <taxon>Basidiomycota</taxon>
        <taxon>Agaricomycotina</taxon>
        <taxon>Agaricomycetes</taxon>
        <taxon>Agaricomycetidae</taxon>
        <taxon>Agaricales</taxon>
        <taxon>Marasmiineae</taxon>
        <taxon>Marasmiaceae</taxon>
        <taxon>Paramarasmius</taxon>
    </lineage>
</organism>
<dbReference type="InterPro" id="IPR033909">
    <property type="entry name" value="RNR_small"/>
</dbReference>
<keyword evidence="2" id="KW-0560">Oxidoreductase</keyword>
<dbReference type="PANTHER" id="PTHR23409:SF18">
    <property type="entry name" value="RIBONUCLEOSIDE-DIPHOSPHATE REDUCTASE SUBUNIT M2"/>
    <property type="match status" value="1"/>
</dbReference>
<dbReference type="PROSITE" id="PS00368">
    <property type="entry name" value="RIBORED_SMALL"/>
    <property type="match status" value="1"/>
</dbReference>
<dbReference type="InterPro" id="IPR030475">
    <property type="entry name" value="RNR_small_AS"/>
</dbReference>
<sequence>MTTSRGEEPLLSEANNRFVLFPIKYEEVWAMYKQAEASFWTAEEIDMSQDLLDWEKKLNADEKHFISHVLAFFAASDGIVNENLVARFCHEVKIAEARCFYGFQLMMENIHSEVYSLLLETLIKDPGQRRHLFSALETMPYVKEKGKWAIRWIEDTSATFAERLVAFAAVEGIFFSGSFAAIFWMKKRGLMPGLAFSNELISRDEGLHTNFACLLFSLLQKKPALEQVQNIVSEAVTIEKEFLRGPDLRRDPGCPDWHEQLVDVHLYRIRRRPPARSLGIQQTVPERKPVRLHGADIPPGQNQLLREEGIRIRQSKRPTRRLRNRRAPKLPCDETLQTVIATQDKENSAFLLPFLSSEPHINMAAVTAIRTVFEARLRVGHMSFMGWDSIRAFLIVDDGKELIAVDTSAFGEVVMTVNVADEWTVPGSRTCKVVSLWRLGRRNAELAGADRFVQLNTGFKNQVSMAKNLQDSLCATPVFKDKSPGSLADVTRGSLMAVSYRLWRKYVQYGTDFSYALIMEAVRIDVISIVAA</sequence>
<dbReference type="InterPro" id="IPR012348">
    <property type="entry name" value="RNR-like"/>
</dbReference>
<dbReference type="SUPFAM" id="SSF47240">
    <property type="entry name" value="Ferritin-like"/>
    <property type="match status" value="1"/>
</dbReference>
<dbReference type="EMBL" id="JAYKXP010000041">
    <property type="protein sequence ID" value="KAK7038965.1"/>
    <property type="molecule type" value="Genomic_DNA"/>
</dbReference>
<dbReference type="InterPro" id="IPR009078">
    <property type="entry name" value="Ferritin-like_SF"/>
</dbReference>
<keyword evidence="3" id="KW-1185">Reference proteome</keyword>
<evidence type="ECO:0000313" key="3">
    <source>
        <dbReference type="Proteomes" id="UP001383192"/>
    </source>
</evidence>
<dbReference type="AlphaFoldDB" id="A0AAW0CH33"/>
<dbReference type="Gene3D" id="1.10.620.20">
    <property type="entry name" value="Ribonucleotide Reductase, subunit A"/>
    <property type="match status" value="1"/>
</dbReference>
<dbReference type="InterPro" id="IPR000358">
    <property type="entry name" value="RNR_small_fam"/>
</dbReference>
<accession>A0AAW0CH33</accession>
<dbReference type="Pfam" id="PF00268">
    <property type="entry name" value="Ribonuc_red_sm"/>
    <property type="match status" value="1"/>
</dbReference>
<dbReference type="PANTHER" id="PTHR23409">
    <property type="entry name" value="RIBONUCLEOSIDE-DIPHOSPHATE REDUCTASE SMALL CHAIN"/>
    <property type="match status" value="1"/>
</dbReference>
<dbReference type="CDD" id="cd01049">
    <property type="entry name" value="RNRR2"/>
    <property type="match status" value="1"/>
</dbReference>
<comment type="similarity">
    <text evidence="1">Belongs to the ribonucleoside diphosphate reductase small chain family.</text>
</comment>
<comment type="caution">
    <text evidence="2">The sequence shown here is derived from an EMBL/GenBank/DDBJ whole genome shotgun (WGS) entry which is preliminary data.</text>
</comment>
<gene>
    <name evidence="2" type="primary">RNR2_4</name>
    <name evidence="2" type="ORF">VNI00_010357</name>
</gene>